<keyword evidence="10" id="KW-0206">Cytoskeleton</keyword>
<keyword evidence="4" id="KW-0963">Cytoplasm</keyword>
<comment type="subunit">
    <text evidence="13">Subunit of dynactin, a multiprotein complex part of a tripartite complex with dynein and a adapter, such as BICDL1, BICD2 or HOOK3. The dynactin complex is built around ACTR1A/ACTB filament and consists of an actin-related filament composed of a shoulder domain, a pointed end and a barbed end. Its length is defined by its flexible shoulder domain. The soulder is composed of 2 DCTN1 subunits, 4 DCTN2 and 2 DCTN3. The 4 DCNT2 (via N-terminus) bind the ACTR1A filament and act as molecular rulers to determine the length. The pointed end is important for binding dynein-dynactin cargo adapters. Consists of 4 subunits: ACTR10, DCNT4, DCTN5 and DCTN6. The barbed end is composed of a CAPZA1:CAPZB heterodimers, which binds ACTR1A/ACTB filament and dynactin and stabilizes dynactin. Interacts with ATP7B, but not ATP7A, in a copper-dependent manner. Interacts with ANK2; this interaction is required for localization at costameres. Interacts with N4BP2L1.</text>
</comment>
<dbReference type="GO" id="GO:0001725">
    <property type="term" value="C:stress fiber"/>
    <property type="evidence" value="ECO:0007669"/>
    <property type="project" value="UniProtKB-SubCell"/>
</dbReference>
<evidence type="ECO:0000313" key="15">
    <source>
        <dbReference type="Proteomes" id="UP000193642"/>
    </source>
</evidence>
<evidence type="ECO:0000256" key="7">
    <source>
        <dbReference type="ARBA" id="ARBA00022843"/>
    </source>
</evidence>
<name>A0A1Y2CV10_9FUNG</name>
<keyword evidence="15" id="KW-1185">Reference proteome</keyword>
<accession>A0A1Y2CV10</accession>
<evidence type="ECO:0000256" key="1">
    <source>
        <dbReference type="ARBA" id="ARBA00004300"/>
    </source>
</evidence>
<dbReference type="InterPro" id="IPR008603">
    <property type="entry name" value="DCTN4"/>
</dbReference>
<dbReference type="AlphaFoldDB" id="A0A1Y2CV10"/>
<evidence type="ECO:0000256" key="5">
    <source>
        <dbReference type="ARBA" id="ARBA00022499"/>
    </source>
</evidence>
<dbReference type="Proteomes" id="UP000193642">
    <property type="component" value="Unassembled WGS sequence"/>
</dbReference>
<comment type="similarity">
    <text evidence="11">Belongs to the dynactin subunit 4 family.</text>
</comment>
<dbReference type="OrthoDB" id="283815at2759"/>
<proteinExistence type="inferred from homology"/>
<dbReference type="PANTHER" id="PTHR13034">
    <property type="entry name" value="DYNACTIN P62 SUBUNIT"/>
    <property type="match status" value="1"/>
</dbReference>
<keyword evidence="7" id="KW-0832">Ubl conjugation</keyword>
<comment type="caution">
    <text evidence="14">The sequence shown here is derived from an EMBL/GenBank/DDBJ whole genome shotgun (WGS) entry which is preliminary data.</text>
</comment>
<keyword evidence="9" id="KW-0175">Coiled coil</keyword>
<evidence type="ECO:0000256" key="9">
    <source>
        <dbReference type="ARBA" id="ARBA00023054"/>
    </source>
</evidence>
<dbReference type="Pfam" id="PF05502">
    <property type="entry name" value="Dynactin_p62"/>
    <property type="match status" value="1"/>
</dbReference>
<sequence length="155" mass="16852">MLPLSSGSVVYQCHCSGPEFNECNESSGPLFPLPSLLFCTSTTCKAAIKCGRCTTAEFASFFCANCLFEMPSASVKAERNRCARNCFECPTCLNTLTVVSALDGGAVHYLACGVCRWESVEVGIKFDRPTGLLCKCKRRMKIAGRARVCQPQILL</sequence>
<dbReference type="EMBL" id="MCGO01000006">
    <property type="protein sequence ID" value="ORY50881.1"/>
    <property type="molecule type" value="Genomic_DNA"/>
</dbReference>
<evidence type="ECO:0000256" key="8">
    <source>
        <dbReference type="ARBA" id="ARBA00022990"/>
    </source>
</evidence>
<evidence type="ECO:0000313" key="14">
    <source>
        <dbReference type="EMBL" id="ORY50881.1"/>
    </source>
</evidence>
<evidence type="ECO:0000256" key="11">
    <source>
        <dbReference type="ARBA" id="ARBA00034776"/>
    </source>
</evidence>
<keyword evidence="6" id="KW-0597">Phosphoprotein</keyword>
<evidence type="ECO:0000256" key="12">
    <source>
        <dbReference type="ARBA" id="ARBA00034864"/>
    </source>
</evidence>
<evidence type="ECO:0000256" key="6">
    <source>
        <dbReference type="ARBA" id="ARBA00022553"/>
    </source>
</evidence>
<dbReference type="STRING" id="329046.A0A1Y2CV10"/>
<organism evidence="14 15">
    <name type="scientific">Rhizoclosmatium globosum</name>
    <dbReference type="NCBI Taxonomy" id="329046"/>
    <lineage>
        <taxon>Eukaryota</taxon>
        <taxon>Fungi</taxon>
        <taxon>Fungi incertae sedis</taxon>
        <taxon>Chytridiomycota</taxon>
        <taxon>Chytridiomycota incertae sedis</taxon>
        <taxon>Chytridiomycetes</taxon>
        <taxon>Chytridiales</taxon>
        <taxon>Chytriomycetaceae</taxon>
        <taxon>Rhizoclosmatium</taxon>
    </lineage>
</organism>
<evidence type="ECO:0000256" key="3">
    <source>
        <dbReference type="ARBA" id="ARBA00004657"/>
    </source>
</evidence>
<protein>
    <recommendedName>
        <fullName evidence="12">Dynactin subunit 4</fullName>
    </recommendedName>
</protein>
<evidence type="ECO:0000256" key="10">
    <source>
        <dbReference type="ARBA" id="ARBA00023212"/>
    </source>
</evidence>
<evidence type="ECO:0000256" key="13">
    <source>
        <dbReference type="ARBA" id="ARBA00093507"/>
    </source>
</evidence>
<reference evidence="14 15" key="1">
    <citation type="submission" date="2016-07" db="EMBL/GenBank/DDBJ databases">
        <title>Pervasive Adenine N6-methylation of Active Genes in Fungi.</title>
        <authorList>
            <consortium name="DOE Joint Genome Institute"/>
            <person name="Mondo S.J."/>
            <person name="Dannebaum R.O."/>
            <person name="Kuo R.C."/>
            <person name="Labutti K."/>
            <person name="Haridas S."/>
            <person name="Kuo A."/>
            <person name="Salamov A."/>
            <person name="Ahrendt S.R."/>
            <person name="Lipzen A."/>
            <person name="Sullivan W."/>
            <person name="Andreopoulos W.B."/>
            <person name="Clum A."/>
            <person name="Lindquist E."/>
            <person name="Daum C."/>
            <person name="Ramamoorthy G.K."/>
            <person name="Gryganskyi A."/>
            <person name="Culley D."/>
            <person name="Magnuson J.K."/>
            <person name="James T.Y."/>
            <person name="O'Malley M.A."/>
            <person name="Stajich J.E."/>
            <person name="Spatafora J.W."/>
            <person name="Visel A."/>
            <person name="Grigoriev I.V."/>
        </authorList>
    </citation>
    <scope>NUCLEOTIDE SEQUENCE [LARGE SCALE GENOMIC DNA]</scope>
    <source>
        <strain evidence="14 15">JEL800</strain>
    </source>
</reference>
<gene>
    <name evidence="14" type="ORF">BCR33DRAFT_497613</name>
</gene>
<keyword evidence="5" id="KW-1017">Isopeptide bond</keyword>
<dbReference type="GO" id="GO:0005869">
    <property type="term" value="C:dynactin complex"/>
    <property type="evidence" value="ECO:0007669"/>
    <property type="project" value="InterPro"/>
</dbReference>
<evidence type="ECO:0000256" key="2">
    <source>
        <dbReference type="ARBA" id="ARBA00004529"/>
    </source>
</evidence>
<evidence type="ECO:0000256" key="4">
    <source>
        <dbReference type="ARBA" id="ARBA00022490"/>
    </source>
</evidence>
<comment type="subcellular location">
    <subcellularLocation>
        <location evidence="1">Cytoplasm</location>
        <location evidence="1">Cytoskeleton</location>
        <location evidence="1">Microtubule organizing center</location>
        <location evidence="1">Centrosome</location>
    </subcellularLocation>
    <subcellularLocation>
        <location evidence="2">Cytoplasm</location>
        <location evidence="2">Cytoskeleton</location>
        <location evidence="2">Stress fiber</location>
    </subcellularLocation>
    <subcellularLocation>
        <location evidence="3">Cytoplasm</location>
        <location evidence="3">Myofibril</location>
    </subcellularLocation>
</comment>
<dbReference type="PANTHER" id="PTHR13034:SF2">
    <property type="entry name" value="DYNACTIN SUBUNIT 4"/>
    <property type="match status" value="1"/>
</dbReference>
<keyword evidence="8" id="KW-0007">Acetylation</keyword>